<reference evidence="8 9" key="1">
    <citation type="journal article" date="2015" name="Genome Announc.">
        <title>Draft Genome of the Euendolithic (true boring) Cyanobacterium Mastigocoleus testarum strain BC008.</title>
        <authorList>
            <person name="Guida B.S."/>
            <person name="Garcia-Pichel F."/>
        </authorList>
    </citation>
    <scope>NUCLEOTIDE SEQUENCE [LARGE SCALE GENOMIC DNA]</scope>
    <source>
        <strain evidence="8 9">BC008</strain>
    </source>
</reference>
<feature type="transmembrane region" description="Helical" evidence="5">
    <location>
        <begin position="428"/>
        <end position="445"/>
    </location>
</feature>
<evidence type="ECO:0000256" key="2">
    <source>
        <dbReference type="ARBA" id="ARBA00022692"/>
    </source>
</evidence>
<evidence type="ECO:0000259" key="6">
    <source>
        <dbReference type="Pfam" id="PF04932"/>
    </source>
</evidence>
<keyword evidence="3 5" id="KW-1133">Transmembrane helix</keyword>
<feature type="transmembrane region" description="Helical" evidence="5">
    <location>
        <begin position="374"/>
        <end position="398"/>
    </location>
</feature>
<dbReference type="AlphaFoldDB" id="A0A0V7ZGR8"/>
<dbReference type="EMBL" id="LMTZ01000132">
    <property type="protein sequence ID" value="KST63780.1"/>
    <property type="molecule type" value="Genomic_DNA"/>
</dbReference>
<comment type="caution">
    <text evidence="8">The sequence shown here is derived from an EMBL/GenBank/DDBJ whole genome shotgun (WGS) entry which is preliminary data.</text>
</comment>
<name>A0A0V7ZGR8_9CYAN</name>
<evidence type="ECO:0000313" key="9">
    <source>
        <dbReference type="Proteomes" id="UP000053372"/>
    </source>
</evidence>
<proteinExistence type="predicted"/>
<feature type="transmembrane region" description="Helical" evidence="5">
    <location>
        <begin position="139"/>
        <end position="161"/>
    </location>
</feature>
<feature type="transmembrane region" description="Helical" evidence="5">
    <location>
        <begin position="211"/>
        <end position="231"/>
    </location>
</feature>
<keyword evidence="9" id="KW-1185">Reference proteome</keyword>
<evidence type="ECO:0000256" key="4">
    <source>
        <dbReference type="ARBA" id="ARBA00023136"/>
    </source>
</evidence>
<evidence type="ECO:0000256" key="3">
    <source>
        <dbReference type="ARBA" id="ARBA00022989"/>
    </source>
</evidence>
<feature type="transmembrane region" description="Helical" evidence="5">
    <location>
        <begin position="280"/>
        <end position="297"/>
    </location>
</feature>
<dbReference type="GO" id="GO:0016020">
    <property type="term" value="C:membrane"/>
    <property type="evidence" value="ECO:0007669"/>
    <property type="project" value="UniProtKB-SubCell"/>
</dbReference>
<accession>A0A0V7ZGR8</accession>
<feature type="transmembrane region" description="Helical" evidence="5">
    <location>
        <begin position="108"/>
        <end position="127"/>
    </location>
</feature>
<dbReference type="InterPro" id="IPR007016">
    <property type="entry name" value="O-antigen_ligase-rel_domated"/>
</dbReference>
<sequence>MKQQRRFLARSSTVATEESLIHRGLIRWGALTEAEQLFCSFIILTPVWWLMGWGYQLLLWSIIVAINQILRNGTLGLKRPSLTVISIIGFGIYRAISTSINSSQIKPSFILGPLASLCCLGLIIWYLQSKNIRIRLEVITWAFSVLVIEMLVFWIVAQLILQTPHYTPNLSLFGYLTNKRERFIPGAGNGNYLLPYFPDDKVAAGFSRFSFFFPGPESLAILVGFIGLVALEVKNRSWSIALFFASAFLLLTSATRSNWIVFPLILVIRYVTTIGKGMQTWLIFSLIAVVSFVSFSLPPATDFITNTFTNTVESTGNARADSTEVRALIYQRTWETIITEPEDFIFGRGLQGPTVLPGYAPAQIGSHSFILGTLFYRSGFMGSTIFVSFWVSLILYLYRTRKDRPICSFLMILYISMTFSVMELESTVPLILIICVALTTTAKPIRGRI</sequence>
<dbReference type="OrthoDB" id="511646at2"/>
<evidence type="ECO:0000313" key="7">
    <source>
        <dbReference type="EMBL" id="KST63678.1"/>
    </source>
</evidence>
<dbReference type="Pfam" id="PF04932">
    <property type="entry name" value="Wzy_C"/>
    <property type="match status" value="1"/>
</dbReference>
<dbReference type="RefSeq" id="WP_027842785.1">
    <property type="nucleotide sequence ID" value="NZ_LMTZ01000132.1"/>
</dbReference>
<evidence type="ECO:0000256" key="1">
    <source>
        <dbReference type="ARBA" id="ARBA00004141"/>
    </source>
</evidence>
<feature type="transmembrane region" description="Helical" evidence="5">
    <location>
        <begin position="47"/>
        <end position="70"/>
    </location>
</feature>
<feature type="transmembrane region" description="Helical" evidence="5">
    <location>
        <begin position="76"/>
        <end position="96"/>
    </location>
</feature>
<evidence type="ECO:0000256" key="5">
    <source>
        <dbReference type="SAM" id="Phobius"/>
    </source>
</evidence>
<feature type="transmembrane region" description="Helical" evidence="5">
    <location>
        <begin position="405"/>
        <end position="422"/>
    </location>
</feature>
<gene>
    <name evidence="7" type="ORF">BC008_14570</name>
    <name evidence="8" type="ORF">BC008_15105</name>
</gene>
<feature type="transmembrane region" description="Helical" evidence="5">
    <location>
        <begin position="237"/>
        <end position="268"/>
    </location>
</feature>
<protein>
    <recommendedName>
        <fullName evidence="6">O-antigen ligase-related domain-containing protein</fullName>
    </recommendedName>
</protein>
<feature type="domain" description="O-antigen ligase-related" evidence="6">
    <location>
        <begin position="242"/>
        <end position="386"/>
    </location>
</feature>
<dbReference type="EMBL" id="LMTZ01000134">
    <property type="protein sequence ID" value="KST63678.1"/>
    <property type="molecule type" value="Genomic_DNA"/>
</dbReference>
<evidence type="ECO:0000313" key="8">
    <source>
        <dbReference type="EMBL" id="KST63780.1"/>
    </source>
</evidence>
<dbReference type="Proteomes" id="UP000053372">
    <property type="component" value="Unassembled WGS sequence"/>
</dbReference>
<organism evidence="8 9">
    <name type="scientific">Mastigocoleus testarum BC008</name>
    <dbReference type="NCBI Taxonomy" id="371196"/>
    <lineage>
        <taxon>Bacteria</taxon>
        <taxon>Bacillati</taxon>
        <taxon>Cyanobacteriota</taxon>
        <taxon>Cyanophyceae</taxon>
        <taxon>Nostocales</taxon>
        <taxon>Hapalosiphonaceae</taxon>
        <taxon>Mastigocoleus</taxon>
    </lineage>
</organism>
<keyword evidence="4 5" id="KW-0472">Membrane</keyword>
<keyword evidence="2 5" id="KW-0812">Transmembrane</keyword>
<comment type="subcellular location">
    <subcellularLocation>
        <location evidence="1">Membrane</location>
        <topology evidence="1">Multi-pass membrane protein</topology>
    </subcellularLocation>
</comment>